<dbReference type="Pfam" id="PF00535">
    <property type="entry name" value="Glycos_transf_2"/>
    <property type="match status" value="1"/>
</dbReference>
<comment type="caution">
    <text evidence="3">The sequence shown here is derived from an EMBL/GenBank/DDBJ whole genome shotgun (WGS) entry which is preliminary data.</text>
</comment>
<evidence type="ECO:0000256" key="1">
    <source>
        <dbReference type="SAM" id="Phobius"/>
    </source>
</evidence>
<dbReference type="PANTHER" id="PTHR43179">
    <property type="entry name" value="RHAMNOSYLTRANSFERASE WBBL"/>
    <property type="match status" value="1"/>
</dbReference>
<evidence type="ECO:0000259" key="2">
    <source>
        <dbReference type="Pfam" id="PF00535"/>
    </source>
</evidence>
<dbReference type="Gene3D" id="3.90.550.10">
    <property type="entry name" value="Spore Coat Polysaccharide Biosynthesis Protein SpsA, Chain A"/>
    <property type="match status" value="1"/>
</dbReference>
<evidence type="ECO:0000313" key="3">
    <source>
        <dbReference type="EMBL" id="PIY94534.1"/>
    </source>
</evidence>
<dbReference type="InterPro" id="IPR001173">
    <property type="entry name" value="Glyco_trans_2-like"/>
</dbReference>
<dbReference type="InterPro" id="IPR029044">
    <property type="entry name" value="Nucleotide-diphossugar_trans"/>
</dbReference>
<dbReference type="Proteomes" id="UP000228689">
    <property type="component" value="Unassembled WGS sequence"/>
</dbReference>
<gene>
    <name evidence="3" type="ORF">COY67_02380</name>
</gene>
<dbReference type="CDD" id="cd04186">
    <property type="entry name" value="GT_2_like_c"/>
    <property type="match status" value="1"/>
</dbReference>
<feature type="transmembrane region" description="Helical" evidence="1">
    <location>
        <begin position="257"/>
        <end position="276"/>
    </location>
</feature>
<protein>
    <recommendedName>
        <fullName evidence="2">Glycosyltransferase 2-like domain-containing protein</fullName>
    </recommendedName>
</protein>
<dbReference type="SUPFAM" id="SSF53448">
    <property type="entry name" value="Nucleotide-diphospho-sugar transferases"/>
    <property type="match status" value="1"/>
</dbReference>
<organism evidence="3 4">
    <name type="scientific">Candidatus Komeilibacteria bacterium CG_4_10_14_0_8_um_filter_37_78</name>
    <dbReference type="NCBI Taxonomy" id="1974471"/>
    <lineage>
        <taxon>Bacteria</taxon>
        <taxon>Candidatus Komeiliibacteriota</taxon>
    </lineage>
</organism>
<keyword evidence="1" id="KW-0812">Transmembrane</keyword>
<keyword evidence="1" id="KW-1133">Transmembrane helix</keyword>
<feature type="domain" description="Glycosyltransferase 2-like" evidence="2">
    <location>
        <begin position="7"/>
        <end position="188"/>
    </location>
</feature>
<keyword evidence="1" id="KW-0472">Membrane</keyword>
<name>A0A2M7RCY9_9BACT</name>
<dbReference type="PANTHER" id="PTHR43179:SF7">
    <property type="entry name" value="RHAMNOSYLTRANSFERASE WBBL"/>
    <property type="match status" value="1"/>
</dbReference>
<evidence type="ECO:0000313" key="4">
    <source>
        <dbReference type="Proteomes" id="UP000228689"/>
    </source>
</evidence>
<accession>A0A2M7RCY9</accession>
<reference evidence="4" key="1">
    <citation type="submission" date="2017-09" db="EMBL/GenBank/DDBJ databases">
        <title>Depth-based differentiation of microbial function through sediment-hosted aquifers and enrichment of novel symbionts in the deep terrestrial subsurface.</title>
        <authorList>
            <person name="Probst A.J."/>
            <person name="Ladd B."/>
            <person name="Jarett J.K."/>
            <person name="Geller-Mcgrath D.E."/>
            <person name="Sieber C.M.K."/>
            <person name="Emerson J.B."/>
            <person name="Anantharaman K."/>
            <person name="Thomas B.C."/>
            <person name="Malmstrom R."/>
            <person name="Stieglmeier M."/>
            <person name="Klingl A."/>
            <person name="Woyke T."/>
            <person name="Ryan C.M."/>
            <person name="Banfield J.F."/>
        </authorList>
    </citation>
    <scope>NUCLEOTIDE SEQUENCE [LARGE SCALE GENOMIC DNA]</scope>
</reference>
<dbReference type="EMBL" id="PFMC01000061">
    <property type="protein sequence ID" value="PIY94534.1"/>
    <property type="molecule type" value="Genomic_DNA"/>
</dbReference>
<dbReference type="AlphaFoldDB" id="A0A2M7RCY9"/>
<sequence>MNNYKFSIIIVSWNVATYLDQCLASLFKYCYFDYEIIVIDNNSSDQTVALIKEKYPTVKLIVNEVNQGFAQANNQGVDQSTGDFLLFLNPDTELIDNSLEKAITYLTNHQHLGMLGVNILNSDQTNQISVRKFPSLYSQLITLLKLNNIFPSLNQEYFQKDFDYHKTQQVESIIGACMLIKRTVYQAIGRLDNDYFIWFEEVDLCRRLNQKNFPVYYFAETKIIHHGKQSFKQIMTLSRQALFNRSMLIYFKKHQPWWQFMILVILLPLNYLLTFIQQILNIQKRDY</sequence>
<proteinExistence type="predicted"/>